<dbReference type="RefSeq" id="WP_194461748.1">
    <property type="nucleotide sequence ID" value="NZ_BMJY01000012.1"/>
</dbReference>
<feature type="region of interest" description="Disordered" evidence="1">
    <location>
        <begin position="1"/>
        <end position="35"/>
    </location>
</feature>
<organism evidence="2 3">
    <name type="scientific">Microbacterium album</name>
    <dbReference type="NCBI Taxonomy" id="2053191"/>
    <lineage>
        <taxon>Bacteria</taxon>
        <taxon>Bacillati</taxon>
        <taxon>Actinomycetota</taxon>
        <taxon>Actinomycetes</taxon>
        <taxon>Micrococcales</taxon>
        <taxon>Microbacteriaceae</taxon>
        <taxon>Microbacterium</taxon>
    </lineage>
</organism>
<protein>
    <submittedName>
        <fullName evidence="2">Uncharacterized protein</fullName>
    </submittedName>
</protein>
<dbReference type="Proteomes" id="UP000657592">
    <property type="component" value="Unassembled WGS sequence"/>
</dbReference>
<keyword evidence="3" id="KW-1185">Reference proteome</keyword>
<name>A0A917IHH0_9MICO</name>
<comment type="caution">
    <text evidence="2">The sequence shown here is derived from an EMBL/GenBank/DDBJ whole genome shotgun (WGS) entry which is preliminary data.</text>
</comment>
<dbReference type="AlphaFoldDB" id="A0A917IHH0"/>
<evidence type="ECO:0000313" key="2">
    <source>
        <dbReference type="EMBL" id="GGH47463.1"/>
    </source>
</evidence>
<dbReference type="EMBL" id="BMJY01000012">
    <property type="protein sequence ID" value="GGH47463.1"/>
    <property type="molecule type" value="Genomic_DNA"/>
</dbReference>
<evidence type="ECO:0000256" key="1">
    <source>
        <dbReference type="SAM" id="MobiDB-lite"/>
    </source>
</evidence>
<proteinExistence type="predicted"/>
<sequence>MRGVEDPTAEGVAEHGQRAASRPPAGRLTEWLTREGVRVSPSGDAQILIDEGEAVHTVSERGGVWTVQTRVRDDDRGPVVRSARWEDIERFVMMVYFSTIRRKHGLSPVGPLARAAADGSTGAADGYSISPDPAGGVTLIAPDGRTVWFTRDIQAAAFSRYDKFTADELRAQATTLEAALAERAGA</sequence>
<gene>
    <name evidence="2" type="ORF">GCM10010921_24210</name>
</gene>
<evidence type="ECO:0000313" key="3">
    <source>
        <dbReference type="Proteomes" id="UP000657592"/>
    </source>
</evidence>
<accession>A0A917IHH0</accession>
<reference evidence="2" key="2">
    <citation type="submission" date="2020-09" db="EMBL/GenBank/DDBJ databases">
        <authorList>
            <person name="Sun Q."/>
            <person name="Zhou Y."/>
        </authorList>
    </citation>
    <scope>NUCLEOTIDE SEQUENCE</scope>
    <source>
        <strain evidence="2">CGMCC 1.15794</strain>
    </source>
</reference>
<reference evidence="2" key="1">
    <citation type="journal article" date="2014" name="Int. J. Syst. Evol. Microbiol.">
        <title>Complete genome sequence of Corynebacterium casei LMG S-19264T (=DSM 44701T), isolated from a smear-ripened cheese.</title>
        <authorList>
            <consortium name="US DOE Joint Genome Institute (JGI-PGF)"/>
            <person name="Walter F."/>
            <person name="Albersmeier A."/>
            <person name="Kalinowski J."/>
            <person name="Ruckert C."/>
        </authorList>
    </citation>
    <scope>NUCLEOTIDE SEQUENCE</scope>
    <source>
        <strain evidence="2">CGMCC 1.15794</strain>
    </source>
</reference>